<proteinExistence type="predicted"/>
<reference evidence="1 2" key="1">
    <citation type="journal article" date="2021" name="Elife">
        <title>Chloroplast acquisition without the gene transfer in kleptoplastic sea slugs, Plakobranchus ocellatus.</title>
        <authorList>
            <person name="Maeda T."/>
            <person name="Takahashi S."/>
            <person name="Yoshida T."/>
            <person name="Shimamura S."/>
            <person name="Takaki Y."/>
            <person name="Nagai Y."/>
            <person name="Toyoda A."/>
            <person name="Suzuki Y."/>
            <person name="Arimoto A."/>
            <person name="Ishii H."/>
            <person name="Satoh N."/>
            <person name="Nishiyama T."/>
            <person name="Hasebe M."/>
            <person name="Maruyama T."/>
            <person name="Minagawa J."/>
            <person name="Obokata J."/>
            <person name="Shigenobu S."/>
        </authorList>
    </citation>
    <scope>NUCLEOTIDE SEQUENCE [LARGE SCALE GENOMIC DNA]</scope>
</reference>
<sequence length="125" mass="13474">SVALALMDQSALKIAAAIALDRTKNVTEKLENVSLDALPVTMEQNVNPNVALALMDQSALKTAAAIALDRTKNVTTKLENVSLDALPVTMEQNVNPVSQPRQFKCSKNDLNKAVQDAQAPFFLII</sequence>
<gene>
    <name evidence="1" type="ORF">ElyMa_005484800</name>
</gene>
<evidence type="ECO:0000313" key="1">
    <source>
        <dbReference type="EMBL" id="GFR63474.1"/>
    </source>
</evidence>
<name>A0AAV4ERY4_9GAST</name>
<dbReference type="EMBL" id="BMAT01010928">
    <property type="protein sequence ID" value="GFR63474.1"/>
    <property type="molecule type" value="Genomic_DNA"/>
</dbReference>
<accession>A0AAV4ERY4</accession>
<evidence type="ECO:0000313" key="2">
    <source>
        <dbReference type="Proteomes" id="UP000762676"/>
    </source>
</evidence>
<keyword evidence="2" id="KW-1185">Reference proteome</keyword>
<dbReference type="Proteomes" id="UP000762676">
    <property type="component" value="Unassembled WGS sequence"/>
</dbReference>
<protein>
    <submittedName>
        <fullName evidence="1">Uncharacterized protein</fullName>
    </submittedName>
</protein>
<dbReference type="AlphaFoldDB" id="A0AAV4ERY4"/>
<feature type="non-terminal residue" evidence="1">
    <location>
        <position position="1"/>
    </location>
</feature>
<organism evidence="1 2">
    <name type="scientific">Elysia marginata</name>
    <dbReference type="NCBI Taxonomy" id="1093978"/>
    <lineage>
        <taxon>Eukaryota</taxon>
        <taxon>Metazoa</taxon>
        <taxon>Spiralia</taxon>
        <taxon>Lophotrochozoa</taxon>
        <taxon>Mollusca</taxon>
        <taxon>Gastropoda</taxon>
        <taxon>Heterobranchia</taxon>
        <taxon>Euthyneura</taxon>
        <taxon>Panpulmonata</taxon>
        <taxon>Sacoglossa</taxon>
        <taxon>Placobranchoidea</taxon>
        <taxon>Plakobranchidae</taxon>
        <taxon>Elysia</taxon>
    </lineage>
</organism>
<comment type="caution">
    <text evidence="1">The sequence shown here is derived from an EMBL/GenBank/DDBJ whole genome shotgun (WGS) entry which is preliminary data.</text>
</comment>